<sequence length="100" mass="11239">MPFVKGQSGNPAGRKPKKQDKQLIDRLTPFDDEAFKQLEVSLKAGERWAIKMFFEYRYGKPTQRIEQNGPSGGPATIDIRVLPGPPIPTSEDDINEDIQP</sequence>
<keyword evidence="4" id="KW-1185">Reference proteome</keyword>
<accession>A0A5C7FRA7</accession>
<dbReference type="AlphaFoldDB" id="A0A5C7FRA7"/>
<organism evidence="3 4">
    <name type="scientific">Neolewinella aurantiaca</name>
    <dbReference type="NCBI Taxonomy" id="2602767"/>
    <lineage>
        <taxon>Bacteria</taxon>
        <taxon>Pseudomonadati</taxon>
        <taxon>Bacteroidota</taxon>
        <taxon>Saprospiria</taxon>
        <taxon>Saprospirales</taxon>
        <taxon>Lewinellaceae</taxon>
        <taxon>Neolewinella</taxon>
    </lineage>
</organism>
<evidence type="ECO:0000256" key="1">
    <source>
        <dbReference type="SAM" id="MobiDB-lite"/>
    </source>
</evidence>
<evidence type="ECO:0000259" key="2">
    <source>
        <dbReference type="Pfam" id="PF18932"/>
    </source>
</evidence>
<dbReference type="RefSeq" id="WP_147929934.1">
    <property type="nucleotide sequence ID" value="NZ_VOXD01000007.1"/>
</dbReference>
<dbReference type="OrthoDB" id="2086138at2"/>
<name>A0A5C7FRA7_9BACT</name>
<dbReference type="InterPro" id="IPR043736">
    <property type="entry name" value="DUF5681"/>
</dbReference>
<feature type="compositionally biased region" description="Acidic residues" evidence="1">
    <location>
        <begin position="90"/>
        <end position="100"/>
    </location>
</feature>
<gene>
    <name evidence="3" type="ORF">FUA23_06600</name>
</gene>
<reference evidence="3 4" key="1">
    <citation type="submission" date="2019-08" db="EMBL/GenBank/DDBJ databases">
        <title>Lewinella sp. strain SSH13 Genome sequencing and assembly.</title>
        <authorList>
            <person name="Kim I."/>
        </authorList>
    </citation>
    <scope>NUCLEOTIDE SEQUENCE [LARGE SCALE GENOMIC DNA]</scope>
    <source>
        <strain evidence="3 4">SSH13</strain>
    </source>
</reference>
<evidence type="ECO:0000313" key="3">
    <source>
        <dbReference type="EMBL" id="TXF90453.1"/>
    </source>
</evidence>
<dbReference type="Proteomes" id="UP000321907">
    <property type="component" value="Unassembled WGS sequence"/>
</dbReference>
<evidence type="ECO:0000313" key="4">
    <source>
        <dbReference type="Proteomes" id="UP000321907"/>
    </source>
</evidence>
<feature type="domain" description="DUF5681" evidence="2">
    <location>
        <begin position="3"/>
        <end position="41"/>
    </location>
</feature>
<dbReference type="EMBL" id="VOXD01000007">
    <property type="protein sequence ID" value="TXF90453.1"/>
    <property type="molecule type" value="Genomic_DNA"/>
</dbReference>
<feature type="region of interest" description="Disordered" evidence="1">
    <location>
        <begin position="1"/>
        <end position="22"/>
    </location>
</feature>
<dbReference type="Pfam" id="PF18932">
    <property type="entry name" value="DUF5681"/>
    <property type="match status" value="1"/>
</dbReference>
<comment type="caution">
    <text evidence="3">The sequence shown here is derived from an EMBL/GenBank/DDBJ whole genome shotgun (WGS) entry which is preliminary data.</text>
</comment>
<protein>
    <recommendedName>
        <fullName evidence="2">DUF5681 domain-containing protein</fullName>
    </recommendedName>
</protein>
<proteinExistence type="predicted"/>
<feature type="region of interest" description="Disordered" evidence="1">
    <location>
        <begin position="63"/>
        <end position="100"/>
    </location>
</feature>